<feature type="region of interest" description="Disordered" evidence="1">
    <location>
        <begin position="103"/>
        <end position="124"/>
    </location>
</feature>
<dbReference type="AlphaFoldDB" id="A0AAE1HQK3"/>
<name>A0AAE1HQK3_9NEOP</name>
<evidence type="ECO:0000256" key="2">
    <source>
        <dbReference type="SAM" id="Phobius"/>
    </source>
</evidence>
<evidence type="ECO:0000313" key="4">
    <source>
        <dbReference type="Proteomes" id="UP001219518"/>
    </source>
</evidence>
<reference evidence="3" key="2">
    <citation type="journal article" date="2023" name="BMC Genomics">
        <title>Pest status, molecular evolution, and epigenetic factors derived from the genome assembly of Frankliniella fusca, a thysanopteran phytovirus vector.</title>
        <authorList>
            <person name="Catto M.A."/>
            <person name="Labadie P.E."/>
            <person name="Jacobson A.L."/>
            <person name="Kennedy G.G."/>
            <person name="Srinivasan R."/>
            <person name="Hunt B.G."/>
        </authorList>
    </citation>
    <scope>NUCLEOTIDE SEQUENCE</scope>
    <source>
        <strain evidence="3">PL_HMW_Pooled</strain>
    </source>
</reference>
<feature type="transmembrane region" description="Helical" evidence="2">
    <location>
        <begin position="20"/>
        <end position="40"/>
    </location>
</feature>
<accession>A0AAE1HQK3</accession>
<dbReference type="Proteomes" id="UP001219518">
    <property type="component" value="Unassembled WGS sequence"/>
</dbReference>
<gene>
    <name evidence="3" type="ORF">KUF71_013279</name>
</gene>
<reference evidence="3" key="1">
    <citation type="submission" date="2021-07" db="EMBL/GenBank/DDBJ databases">
        <authorList>
            <person name="Catto M.A."/>
            <person name="Jacobson A."/>
            <person name="Kennedy G."/>
            <person name="Labadie P."/>
            <person name="Hunt B.G."/>
            <person name="Srinivasan R."/>
        </authorList>
    </citation>
    <scope>NUCLEOTIDE SEQUENCE</scope>
    <source>
        <strain evidence="3">PL_HMW_Pooled</strain>
        <tissue evidence="3">Head</tissue>
    </source>
</reference>
<keyword evidence="2" id="KW-1133">Transmembrane helix</keyword>
<evidence type="ECO:0000313" key="3">
    <source>
        <dbReference type="EMBL" id="KAK3925006.1"/>
    </source>
</evidence>
<dbReference type="EMBL" id="JAHWGI010001208">
    <property type="protein sequence ID" value="KAK3925006.1"/>
    <property type="molecule type" value="Genomic_DNA"/>
</dbReference>
<evidence type="ECO:0000256" key="1">
    <source>
        <dbReference type="SAM" id="MobiDB-lite"/>
    </source>
</evidence>
<protein>
    <submittedName>
        <fullName evidence="3">Uncharacterized protein</fullName>
    </submittedName>
</protein>
<organism evidence="3 4">
    <name type="scientific">Frankliniella fusca</name>
    <dbReference type="NCBI Taxonomy" id="407009"/>
    <lineage>
        <taxon>Eukaryota</taxon>
        <taxon>Metazoa</taxon>
        <taxon>Ecdysozoa</taxon>
        <taxon>Arthropoda</taxon>
        <taxon>Hexapoda</taxon>
        <taxon>Insecta</taxon>
        <taxon>Pterygota</taxon>
        <taxon>Neoptera</taxon>
        <taxon>Paraneoptera</taxon>
        <taxon>Thysanoptera</taxon>
        <taxon>Terebrantia</taxon>
        <taxon>Thripoidea</taxon>
        <taxon>Thripidae</taxon>
        <taxon>Frankliniella</taxon>
    </lineage>
</organism>
<proteinExistence type="predicted"/>
<sequence>MDLGVQEEEDEGERTDDNVMYSQILFFLQYIYFYYLKLTIETRQKRKFVKPSRILNKKLSLQIFNSYKGTQYKLQSKKKTLKNGLFKNVVGLACSVASIISPRNKKGKKDNHYKTKNRKGKNIH</sequence>
<keyword evidence="2" id="KW-0812">Transmembrane</keyword>
<keyword evidence="2" id="KW-0472">Membrane</keyword>
<keyword evidence="4" id="KW-1185">Reference proteome</keyword>
<comment type="caution">
    <text evidence="3">The sequence shown here is derived from an EMBL/GenBank/DDBJ whole genome shotgun (WGS) entry which is preliminary data.</text>
</comment>